<gene>
    <name evidence="3" type="ORF">FNV43_RR04247</name>
</gene>
<keyword evidence="4" id="KW-1185">Reference proteome</keyword>
<feature type="coiled-coil region" evidence="1">
    <location>
        <begin position="290"/>
        <end position="335"/>
    </location>
</feature>
<feature type="region of interest" description="Disordered" evidence="2">
    <location>
        <begin position="1"/>
        <end position="39"/>
    </location>
</feature>
<evidence type="ECO:0000313" key="3">
    <source>
        <dbReference type="EMBL" id="KAF3453806.1"/>
    </source>
</evidence>
<proteinExistence type="predicted"/>
<accession>A0A8K0HJV6</accession>
<feature type="compositionally biased region" description="Polar residues" evidence="2">
    <location>
        <begin position="13"/>
        <end position="34"/>
    </location>
</feature>
<evidence type="ECO:0000256" key="1">
    <source>
        <dbReference type="SAM" id="Coils"/>
    </source>
</evidence>
<name>A0A8K0HJV6_9ROSA</name>
<dbReference type="EMBL" id="VOIH02000002">
    <property type="protein sequence ID" value="KAF3453806.1"/>
    <property type="molecule type" value="Genomic_DNA"/>
</dbReference>
<protein>
    <submittedName>
        <fullName evidence="3">Uncharacterized protein</fullName>
    </submittedName>
</protein>
<sequence length="435" mass="49850">MAPTKRLVKASEKQVSSKQSIIDQKQKTRQATAKESQESMKRVVLETPILLPVKKNRRGNVEEQAPISTTTNIAPEQSQPVQILECKQWYIGPNLCPTAASAFYHTRQPRRTAHLQTKFFGKRGPITQGEFSKAFEDLDFDENEVADNVKCCMFYFLETVLLGGDKKRLIWGFETIPTVATIGPRGKYHGSSWIPRILTWSCPSILQYIKLATLVFDRKDYTVKNKLHPTKEELQQTYMRTFWHRRSDRKYYGPSVFRVEASQSQSQPAMLPSITFKGRKDASQSEFHHTSRLEMQIEEMRSELVNIRTEMREKIRQQRKKIQNLSSLVRQLVNHFAPTPLSAVPAEPTESTKPVVPVWDPFTPIDPAERAVLSAFTDDPSTTVHPGDYDAIEKSLFEAILASGAWLGDLEVDAALYYIRRRIINSPQMYDQRAI</sequence>
<dbReference type="AlphaFoldDB" id="A0A8K0HJV6"/>
<organism evidence="3 4">
    <name type="scientific">Rhamnella rubrinervis</name>
    <dbReference type="NCBI Taxonomy" id="2594499"/>
    <lineage>
        <taxon>Eukaryota</taxon>
        <taxon>Viridiplantae</taxon>
        <taxon>Streptophyta</taxon>
        <taxon>Embryophyta</taxon>
        <taxon>Tracheophyta</taxon>
        <taxon>Spermatophyta</taxon>
        <taxon>Magnoliopsida</taxon>
        <taxon>eudicotyledons</taxon>
        <taxon>Gunneridae</taxon>
        <taxon>Pentapetalae</taxon>
        <taxon>rosids</taxon>
        <taxon>fabids</taxon>
        <taxon>Rosales</taxon>
        <taxon>Rhamnaceae</taxon>
        <taxon>rhamnoid group</taxon>
        <taxon>Rhamneae</taxon>
        <taxon>Rhamnella</taxon>
    </lineage>
</organism>
<dbReference type="Proteomes" id="UP000796880">
    <property type="component" value="Unassembled WGS sequence"/>
</dbReference>
<evidence type="ECO:0000256" key="2">
    <source>
        <dbReference type="SAM" id="MobiDB-lite"/>
    </source>
</evidence>
<reference evidence="3" key="1">
    <citation type="submission" date="2020-03" db="EMBL/GenBank/DDBJ databases">
        <title>A high-quality chromosome-level genome assembly of a woody plant with both climbing and erect habits, Rhamnella rubrinervis.</title>
        <authorList>
            <person name="Lu Z."/>
            <person name="Yang Y."/>
            <person name="Zhu X."/>
            <person name="Sun Y."/>
        </authorList>
    </citation>
    <scope>NUCLEOTIDE SEQUENCE</scope>
    <source>
        <strain evidence="3">BYM</strain>
        <tissue evidence="3">Leaf</tissue>
    </source>
</reference>
<evidence type="ECO:0000313" key="4">
    <source>
        <dbReference type="Proteomes" id="UP000796880"/>
    </source>
</evidence>
<comment type="caution">
    <text evidence="3">The sequence shown here is derived from an EMBL/GenBank/DDBJ whole genome shotgun (WGS) entry which is preliminary data.</text>
</comment>
<keyword evidence="1" id="KW-0175">Coiled coil</keyword>